<keyword evidence="2" id="KW-0805">Transcription regulation</keyword>
<sequence>MFVKDITLVDLAPIHPIRLGLALNFSVFYYEILNSSDKAKQVLSIPDAKYALGYASQYDYNTQALQIKQLVSGQRSSASMCLHCNDNANLIYWMLHCCDLNLSSEFVPLPKGEVYKEIVQDVTLPDLDAANERPQGGQDIMSVTDQMPKPRKAEITDKLRQEIYKHTPLGKLDKRHFAKGARRPEQNGAIAGQNVDSKQIAHIEVKIEKLCEILPEKLLRK</sequence>
<keyword evidence="2" id="KW-0067">ATP-binding</keyword>
<dbReference type="SUPFAM" id="SSF48445">
    <property type="entry name" value="14-3-3 protein"/>
    <property type="match status" value="1"/>
</dbReference>
<dbReference type="InterPro" id="IPR036815">
    <property type="entry name" value="14-3-3_dom_sf"/>
</dbReference>
<protein>
    <recommendedName>
        <fullName evidence="2">RuvB-like helicase</fullName>
        <ecNumber evidence="2">3.6.4.12</ecNumber>
    </recommendedName>
</protein>
<dbReference type="GO" id="GO:0016787">
    <property type="term" value="F:hydrolase activity"/>
    <property type="evidence" value="ECO:0007669"/>
    <property type="project" value="UniProtKB-KW"/>
</dbReference>
<dbReference type="Gene3D" id="3.40.50.300">
    <property type="entry name" value="P-loop containing nucleotide triphosphate hydrolases"/>
    <property type="match status" value="1"/>
</dbReference>
<feature type="domain" description="14-3-3" evidence="3">
    <location>
        <begin position="9"/>
        <end position="43"/>
    </location>
</feature>
<dbReference type="Pfam" id="PF00244">
    <property type="entry name" value="14-3-3"/>
    <property type="match status" value="1"/>
</dbReference>
<dbReference type="Gene3D" id="1.20.190.20">
    <property type="entry name" value="14-3-3 domain"/>
    <property type="match status" value="1"/>
</dbReference>
<evidence type="ECO:0000259" key="3">
    <source>
        <dbReference type="Pfam" id="PF00244"/>
    </source>
</evidence>
<evidence type="ECO:0000313" key="5">
    <source>
        <dbReference type="EMBL" id="KAK9073334.1"/>
    </source>
</evidence>
<evidence type="ECO:0000313" key="6">
    <source>
        <dbReference type="Proteomes" id="UP001408789"/>
    </source>
</evidence>
<keyword evidence="2" id="KW-0347">Helicase</keyword>
<keyword evidence="2" id="KW-0539">Nucleus</keyword>
<comment type="catalytic activity">
    <reaction evidence="2">
        <text>ATP + H2O = ADP + phosphate + H(+)</text>
        <dbReference type="Rhea" id="RHEA:13065"/>
        <dbReference type="ChEBI" id="CHEBI:15377"/>
        <dbReference type="ChEBI" id="CHEBI:15378"/>
        <dbReference type="ChEBI" id="CHEBI:30616"/>
        <dbReference type="ChEBI" id="CHEBI:43474"/>
        <dbReference type="ChEBI" id="CHEBI:456216"/>
        <dbReference type="EC" id="3.6.4.12"/>
    </reaction>
</comment>
<dbReference type="Proteomes" id="UP001408789">
    <property type="component" value="Unassembled WGS sequence"/>
</dbReference>
<feature type="domain" description="TIP49 P-loop" evidence="4">
    <location>
        <begin position="103"/>
        <end position="165"/>
    </location>
</feature>
<dbReference type="InterPro" id="IPR010339">
    <property type="entry name" value="TIP49_P-loop"/>
</dbReference>
<dbReference type="InterPro" id="IPR027238">
    <property type="entry name" value="RuvB-like"/>
</dbReference>
<keyword evidence="2" id="KW-0804">Transcription</keyword>
<accession>A0AAP0H568</accession>
<dbReference type="EMBL" id="JBCNJP010000009">
    <property type="protein sequence ID" value="KAK9073334.1"/>
    <property type="molecule type" value="Genomic_DNA"/>
</dbReference>
<comment type="similarity">
    <text evidence="1">Belongs to the 14-3-3 family.</text>
</comment>
<proteinExistence type="inferred from homology"/>
<dbReference type="AlphaFoldDB" id="A0AAP0H568"/>
<organism evidence="5 6">
    <name type="scientific">Deinandra increscens subsp. villosa</name>
    <dbReference type="NCBI Taxonomy" id="3103831"/>
    <lineage>
        <taxon>Eukaryota</taxon>
        <taxon>Viridiplantae</taxon>
        <taxon>Streptophyta</taxon>
        <taxon>Embryophyta</taxon>
        <taxon>Tracheophyta</taxon>
        <taxon>Spermatophyta</taxon>
        <taxon>Magnoliopsida</taxon>
        <taxon>eudicotyledons</taxon>
        <taxon>Gunneridae</taxon>
        <taxon>Pentapetalae</taxon>
        <taxon>asterids</taxon>
        <taxon>campanulids</taxon>
        <taxon>Asterales</taxon>
        <taxon>Asteraceae</taxon>
        <taxon>Asteroideae</taxon>
        <taxon>Heliantheae alliance</taxon>
        <taxon>Madieae</taxon>
        <taxon>Madiinae</taxon>
        <taxon>Deinandra</taxon>
    </lineage>
</organism>
<dbReference type="GO" id="GO:0003678">
    <property type="term" value="F:DNA helicase activity"/>
    <property type="evidence" value="ECO:0007669"/>
    <property type="project" value="UniProtKB-EC"/>
</dbReference>
<gene>
    <name evidence="5" type="ORF">SSX86_007658</name>
</gene>
<dbReference type="InterPro" id="IPR027417">
    <property type="entry name" value="P-loop_NTPase"/>
</dbReference>
<name>A0AAP0H568_9ASTR</name>
<dbReference type="EC" id="3.6.4.12" evidence="2"/>
<evidence type="ECO:0000256" key="2">
    <source>
        <dbReference type="RuleBase" id="RU363048"/>
    </source>
</evidence>
<evidence type="ECO:0000259" key="4">
    <source>
        <dbReference type="Pfam" id="PF06068"/>
    </source>
</evidence>
<comment type="caution">
    <text evidence="5">The sequence shown here is derived from an EMBL/GenBank/DDBJ whole genome shotgun (WGS) entry which is preliminary data.</text>
</comment>
<comment type="similarity">
    <text evidence="2">Belongs to the RuvB family.</text>
</comment>
<dbReference type="InterPro" id="IPR023410">
    <property type="entry name" value="14-3-3_domain"/>
</dbReference>
<dbReference type="GO" id="GO:0005524">
    <property type="term" value="F:ATP binding"/>
    <property type="evidence" value="ECO:0007669"/>
    <property type="project" value="UniProtKB-KW"/>
</dbReference>
<evidence type="ECO:0000256" key="1">
    <source>
        <dbReference type="ARBA" id="ARBA00006141"/>
    </source>
</evidence>
<dbReference type="Pfam" id="PF06068">
    <property type="entry name" value="TIP49"/>
    <property type="match status" value="1"/>
</dbReference>
<keyword evidence="6" id="KW-1185">Reference proteome</keyword>
<keyword evidence="2" id="KW-0378">Hydrolase</keyword>
<keyword evidence="2" id="KW-0547">Nucleotide-binding</keyword>
<dbReference type="PANTHER" id="PTHR11093">
    <property type="entry name" value="RUVB-RELATED REPTIN AND PONTIN"/>
    <property type="match status" value="1"/>
</dbReference>
<reference evidence="5 6" key="1">
    <citation type="submission" date="2024-04" db="EMBL/GenBank/DDBJ databases">
        <title>The reference genome of an endangered Asteraceae, Deinandra increscens subsp. villosa, native to the Central Coast of California.</title>
        <authorList>
            <person name="Guilliams M."/>
            <person name="Hasenstab-Lehman K."/>
            <person name="Meyer R."/>
            <person name="Mcevoy S."/>
        </authorList>
    </citation>
    <scope>NUCLEOTIDE SEQUENCE [LARGE SCALE GENOMIC DNA]</scope>
    <source>
        <tissue evidence="5">Leaf</tissue>
    </source>
</reference>